<dbReference type="InterPro" id="IPR001888">
    <property type="entry name" value="Transposase_1"/>
</dbReference>
<keyword evidence="3" id="KW-1185">Reference proteome</keyword>
<accession>A0A8K0K398</accession>
<reference evidence="2" key="1">
    <citation type="submission" date="2013-04" db="EMBL/GenBank/DDBJ databases">
        <authorList>
            <person name="Qu J."/>
            <person name="Murali S.C."/>
            <person name="Bandaranaike D."/>
            <person name="Bellair M."/>
            <person name="Blankenburg K."/>
            <person name="Chao H."/>
            <person name="Dinh H."/>
            <person name="Doddapaneni H."/>
            <person name="Downs B."/>
            <person name="Dugan-Rocha S."/>
            <person name="Elkadiri S."/>
            <person name="Gnanaolivu R.D."/>
            <person name="Hernandez B."/>
            <person name="Javaid M."/>
            <person name="Jayaseelan J.C."/>
            <person name="Lee S."/>
            <person name="Li M."/>
            <person name="Ming W."/>
            <person name="Munidasa M."/>
            <person name="Muniz J."/>
            <person name="Nguyen L."/>
            <person name="Ongeri F."/>
            <person name="Osuji N."/>
            <person name="Pu L.-L."/>
            <person name="Puazo M."/>
            <person name="Qu C."/>
            <person name="Quiroz J."/>
            <person name="Raj R."/>
            <person name="Weissenberger G."/>
            <person name="Xin Y."/>
            <person name="Zou X."/>
            <person name="Han Y."/>
            <person name="Richards S."/>
            <person name="Worley K."/>
            <person name="Muzny D."/>
            <person name="Gibbs R."/>
        </authorList>
    </citation>
    <scope>NUCLEOTIDE SEQUENCE</scope>
    <source>
        <strain evidence="2">Sampled in the wild</strain>
    </source>
</reference>
<protein>
    <submittedName>
        <fullName evidence="2">Uncharacterized protein</fullName>
    </submittedName>
</protein>
<dbReference type="Pfam" id="PF01359">
    <property type="entry name" value="Transposase_1"/>
    <property type="match status" value="1"/>
</dbReference>
<dbReference type="AlphaFoldDB" id="A0A8K0K398"/>
<dbReference type="EMBL" id="KZ308325">
    <property type="protein sequence ID" value="KAG8227507.1"/>
    <property type="molecule type" value="Genomic_DNA"/>
</dbReference>
<feature type="region of interest" description="Disordered" evidence="1">
    <location>
        <begin position="75"/>
        <end position="115"/>
    </location>
</feature>
<proteinExistence type="predicted"/>
<evidence type="ECO:0000313" key="3">
    <source>
        <dbReference type="Proteomes" id="UP000792457"/>
    </source>
</evidence>
<evidence type="ECO:0000256" key="1">
    <source>
        <dbReference type="SAM" id="MobiDB-lite"/>
    </source>
</evidence>
<comment type="caution">
    <text evidence="2">The sequence shown here is derived from an EMBL/GenBank/DDBJ whole genome shotgun (WGS) entry which is preliminary data.</text>
</comment>
<name>A0A8K0K398_LADFU</name>
<feature type="compositionally biased region" description="Polar residues" evidence="1">
    <location>
        <begin position="86"/>
        <end position="98"/>
    </location>
</feature>
<organism evidence="2 3">
    <name type="scientific">Ladona fulva</name>
    <name type="common">Scarce chaser dragonfly</name>
    <name type="synonym">Libellula fulva</name>
    <dbReference type="NCBI Taxonomy" id="123851"/>
    <lineage>
        <taxon>Eukaryota</taxon>
        <taxon>Metazoa</taxon>
        <taxon>Ecdysozoa</taxon>
        <taxon>Arthropoda</taxon>
        <taxon>Hexapoda</taxon>
        <taxon>Insecta</taxon>
        <taxon>Pterygota</taxon>
        <taxon>Palaeoptera</taxon>
        <taxon>Odonata</taxon>
        <taxon>Epiprocta</taxon>
        <taxon>Anisoptera</taxon>
        <taxon>Libelluloidea</taxon>
        <taxon>Libellulidae</taxon>
        <taxon>Ladona</taxon>
    </lineage>
</organism>
<sequence>MKNGCVNISLSPKDSRYSGDLTIGREFQNLTSVRKNMVTVFWDRKGVLLVEFLPRGETTIPAAYCATVRKPRENRKNRRNVMLTRGVSNSTRTSSLTPVSLPRNFSPPLDETPRLQSGSYIQRFSSFQA</sequence>
<gene>
    <name evidence="2" type="ORF">J437_LFUL002396</name>
</gene>
<evidence type="ECO:0000313" key="2">
    <source>
        <dbReference type="EMBL" id="KAG8227507.1"/>
    </source>
</evidence>
<reference evidence="2" key="2">
    <citation type="submission" date="2017-10" db="EMBL/GenBank/DDBJ databases">
        <title>Ladona fulva Genome sequencing and assembly.</title>
        <authorList>
            <person name="Murali S."/>
            <person name="Richards S."/>
            <person name="Bandaranaike D."/>
            <person name="Bellair M."/>
            <person name="Blankenburg K."/>
            <person name="Chao H."/>
            <person name="Dinh H."/>
            <person name="Doddapaneni H."/>
            <person name="Dugan-Rocha S."/>
            <person name="Elkadiri S."/>
            <person name="Gnanaolivu R."/>
            <person name="Hernandez B."/>
            <person name="Skinner E."/>
            <person name="Javaid M."/>
            <person name="Lee S."/>
            <person name="Li M."/>
            <person name="Ming W."/>
            <person name="Munidasa M."/>
            <person name="Muniz J."/>
            <person name="Nguyen L."/>
            <person name="Hughes D."/>
            <person name="Osuji N."/>
            <person name="Pu L.-L."/>
            <person name="Puazo M."/>
            <person name="Qu C."/>
            <person name="Quiroz J."/>
            <person name="Raj R."/>
            <person name="Weissenberger G."/>
            <person name="Xin Y."/>
            <person name="Zou X."/>
            <person name="Han Y."/>
            <person name="Worley K."/>
            <person name="Muzny D."/>
            <person name="Gibbs R."/>
        </authorList>
    </citation>
    <scope>NUCLEOTIDE SEQUENCE</scope>
    <source>
        <strain evidence="2">Sampled in the wild</strain>
    </source>
</reference>
<dbReference type="Proteomes" id="UP000792457">
    <property type="component" value="Unassembled WGS sequence"/>
</dbReference>